<dbReference type="Pfam" id="PF05016">
    <property type="entry name" value="ParE_toxin"/>
    <property type="match status" value="1"/>
</dbReference>
<dbReference type="InterPro" id="IPR007712">
    <property type="entry name" value="RelE/ParE_toxin"/>
</dbReference>
<gene>
    <name evidence="3" type="ORF">F6J89_08025</name>
</gene>
<name>A0A6B3N7J8_9CYAN</name>
<dbReference type="AlphaFoldDB" id="A0A6B3N7J8"/>
<dbReference type="PANTHER" id="PTHR33755">
    <property type="entry name" value="TOXIN PARE1-RELATED"/>
    <property type="match status" value="1"/>
</dbReference>
<evidence type="ECO:0000256" key="2">
    <source>
        <dbReference type="ARBA" id="ARBA00022649"/>
    </source>
</evidence>
<comment type="caution">
    <text evidence="3">The sequence shown here is derived from an EMBL/GenBank/DDBJ whole genome shotgun (WGS) entry which is preliminary data.</text>
</comment>
<dbReference type="EMBL" id="JAAHFQ010000112">
    <property type="protein sequence ID" value="NER27570.1"/>
    <property type="molecule type" value="Genomic_DNA"/>
</dbReference>
<evidence type="ECO:0000256" key="1">
    <source>
        <dbReference type="ARBA" id="ARBA00006226"/>
    </source>
</evidence>
<comment type="similarity">
    <text evidence="1">Belongs to the RelE toxin family.</text>
</comment>
<evidence type="ECO:0000313" key="3">
    <source>
        <dbReference type="EMBL" id="NER27570.1"/>
    </source>
</evidence>
<protein>
    <submittedName>
        <fullName evidence="3">Type II toxin-antitoxin system RelE/ParE family toxin</fullName>
    </submittedName>
</protein>
<accession>A0A6B3N7J8</accession>
<proteinExistence type="inferred from homology"/>
<keyword evidence="2" id="KW-1277">Toxin-antitoxin system</keyword>
<reference evidence="3" key="1">
    <citation type="submission" date="2019-11" db="EMBL/GenBank/DDBJ databases">
        <title>Genomic insights into an expanded diversity of filamentous marine cyanobacteria reveals the extraordinary biosynthetic potential of Moorea and Okeania.</title>
        <authorList>
            <person name="Ferreira Leao T."/>
            <person name="Wang M."/>
            <person name="Moss N."/>
            <person name="Da Silva R."/>
            <person name="Sanders J."/>
            <person name="Nurk S."/>
            <person name="Gurevich A."/>
            <person name="Humphrey G."/>
            <person name="Reher R."/>
            <person name="Zhu Q."/>
            <person name="Belda-Ferre P."/>
            <person name="Glukhov E."/>
            <person name="Rex R."/>
            <person name="Dorrestein P.C."/>
            <person name="Knight R."/>
            <person name="Pevzner P."/>
            <person name="Gerwick W.H."/>
            <person name="Gerwick L."/>
        </authorList>
    </citation>
    <scope>NUCLEOTIDE SEQUENCE</scope>
    <source>
        <strain evidence="3">SIO1C4</strain>
    </source>
</reference>
<dbReference type="PANTHER" id="PTHR33755:SF6">
    <property type="entry name" value="PLASMID STABILIZATION SYSTEM PROTEIN"/>
    <property type="match status" value="1"/>
</dbReference>
<dbReference type="InterPro" id="IPR035093">
    <property type="entry name" value="RelE/ParE_toxin_dom_sf"/>
</dbReference>
<dbReference type="InterPro" id="IPR051803">
    <property type="entry name" value="TA_system_RelE-like_toxin"/>
</dbReference>
<dbReference type="Gene3D" id="3.30.2310.20">
    <property type="entry name" value="RelE-like"/>
    <property type="match status" value="1"/>
</dbReference>
<organism evidence="3">
    <name type="scientific">Symploca sp. SIO1C4</name>
    <dbReference type="NCBI Taxonomy" id="2607765"/>
    <lineage>
        <taxon>Bacteria</taxon>
        <taxon>Bacillati</taxon>
        <taxon>Cyanobacteriota</taxon>
        <taxon>Cyanophyceae</taxon>
        <taxon>Coleofasciculales</taxon>
        <taxon>Coleofasciculaceae</taxon>
        <taxon>Symploca</taxon>
    </lineage>
</organism>
<sequence>MSEIFKRPLAERDLDEIWDYLEEYSNQQQAAEFVRKLYAKMESLARNPYMGRLRDELLPQLRSFPFQEYLIFYFPLNNGIEVVRVLYGRRDLEPIFQQEGEQDFE</sequence>